<dbReference type="Proteomes" id="UP001196413">
    <property type="component" value="Unassembled WGS sequence"/>
</dbReference>
<dbReference type="EMBL" id="JAHQIW010001036">
    <property type="protein sequence ID" value="KAJ1351262.1"/>
    <property type="molecule type" value="Genomic_DNA"/>
</dbReference>
<reference evidence="1" key="1">
    <citation type="submission" date="2021-06" db="EMBL/GenBank/DDBJ databases">
        <title>Parelaphostrongylus tenuis whole genome reference sequence.</title>
        <authorList>
            <person name="Garwood T.J."/>
            <person name="Larsen P.A."/>
            <person name="Fountain-Jones N.M."/>
            <person name="Garbe J.R."/>
            <person name="Macchietto M.G."/>
            <person name="Kania S.A."/>
            <person name="Gerhold R.W."/>
            <person name="Richards J.E."/>
            <person name="Wolf T.M."/>
        </authorList>
    </citation>
    <scope>NUCLEOTIDE SEQUENCE</scope>
    <source>
        <strain evidence="1">MNPRO001-30</strain>
        <tissue evidence="1">Meninges</tissue>
    </source>
</reference>
<keyword evidence="2" id="KW-1185">Reference proteome</keyword>
<name>A0AAD5MLW3_PARTN</name>
<dbReference type="AlphaFoldDB" id="A0AAD5MLW3"/>
<evidence type="ECO:0000313" key="1">
    <source>
        <dbReference type="EMBL" id="KAJ1351262.1"/>
    </source>
</evidence>
<comment type="caution">
    <text evidence="1">The sequence shown here is derived from an EMBL/GenBank/DDBJ whole genome shotgun (WGS) entry which is preliminary data.</text>
</comment>
<proteinExistence type="predicted"/>
<protein>
    <submittedName>
        <fullName evidence="1">Uncharacterized protein</fullName>
    </submittedName>
</protein>
<organism evidence="1 2">
    <name type="scientific">Parelaphostrongylus tenuis</name>
    <name type="common">Meningeal worm</name>
    <dbReference type="NCBI Taxonomy" id="148309"/>
    <lineage>
        <taxon>Eukaryota</taxon>
        <taxon>Metazoa</taxon>
        <taxon>Ecdysozoa</taxon>
        <taxon>Nematoda</taxon>
        <taxon>Chromadorea</taxon>
        <taxon>Rhabditida</taxon>
        <taxon>Rhabditina</taxon>
        <taxon>Rhabditomorpha</taxon>
        <taxon>Strongyloidea</taxon>
        <taxon>Metastrongylidae</taxon>
        <taxon>Parelaphostrongylus</taxon>
    </lineage>
</organism>
<evidence type="ECO:0000313" key="2">
    <source>
        <dbReference type="Proteomes" id="UP001196413"/>
    </source>
</evidence>
<gene>
    <name evidence="1" type="ORF">KIN20_007241</name>
</gene>
<accession>A0AAD5MLW3</accession>
<sequence length="157" mass="18360">MCRSGWRRLVSHTWSMVRLDLTAHQGIDPFGKTFVCRRRCRRVDCTTVDYCSCPILGQKLIMSEPNVREPLPLRAAAVRALFSLRCKDLDIPVRRWEPSRRRKRIRKISIIQNSDKDVEIVAKLCSLLHRRICVINLVIPPIRCIHNFFSLDNIYSS</sequence>